<dbReference type="EMBL" id="CP020743">
    <property type="protein sequence ID" value="ARJ20502.1"/>
    <property type="molecule type" value="Genomic_DNA"/>
</dbReference>
<reference evidence="2 3" key="1">
    <citation type="submission" date="2017-04" db="EMBL/GenBank/DDBJ databases">
        <title>The Characteristic of a Fine Plant Growth-Promoting Rhizobacteria Bacillus mycoides Gnyt1 and its Whole Genome Sequencing Analysis.</title>
        <authorList>
            <person name="Li J.H."/>
            <person name="Yao T."/>
        </authorList>
    </citation>
    <scope>NUCLEOTIDE SEQUENCE [LARGE SCALE GENOMIC DNA]</scope>
    <source>
        <strain evidence="2 3">Gnyt1</strain>
    </source>
</reference>
<evidence type="ECO:0000313" key="3">
    <source>
        <dbReference type="Proteomes" id="UP000192932"/>
    </source>
</evidence>
<dbReference type="Proteomes" id="UP000192932">
    <property type="component" value="Chromosome"/>
</dbReference>
<accession>A0A1W6A7G6</accession>
<proteinExistence type="predicted"/>
<protein>
    <submittedName>
        <fullName evidence="2">Uncharacterized protein</fullName>
    </submittedName>
</protein>
<name>A0A1W6A7G6_BACMY</name>
<dbReference type="AlphaFoldDB" id="A0A1W6A7G6"/>
<evidence type="ECO:0000313" key="1">
    <source>
        <dbReference type="EMBL" id="ARJ20502.1"/>
    </source>
</evidence>
<organism evidence="2 3">
    <name type="scientific">Bacillus mycoides</name>
    <dbReference type="NCBI Taxonomy" id="1405"/>
    <lineage>
        <taxon>Bacteria</taxon>
        <taxon>Bacillati</taxon>
        <taxon>Bacillota</taxon>
        <taxon>Bacilli</taxon>
        <taxon>Bacillales</taxon>
        <taxon>Bacillaceae</taxon>
        <taxon>Bacillus</taxon>
        <taxon>Bacillus cereus group</taxon>
    </lineage>
</organism>
<dbReference type="EMBL" id="CP020743">
    <property type="protein sequence ID" value="ARJ21759.1"/>
    <property type="molecule type" value="Genomic_DNA"/>
</dbReference>
<gene>
    <name evidence="1" type="ORF">B7492_04315</name>
    <name evidence="2" type="ORF">B7492_11055</name>
</gene>
<sequence length="61" mass="7343">MAKECKHLYREFRVESSNGKVDRVWFYCQKCLKIESKSIETDRKRPREPIKPVSTITVQRI</sequence>
<evidence type="ECO:0000313" key="2">
    <source>
        <dbReference type="EMBL" id="ARJ21759.1"/>
    </source>
</evidence>